<reference evidence="2 3" key="1">
    <citation type="journal article" date="2018" name="Front. Plant Sci.">
        <title>Red Clover (Trifolium pratense) and Zigzag Clover (T. medium) - A Picture of Genomic Similarities and Differences.</title>
        <authorList>
            <person name="Dluhosova J."/>
            <person name="Istvanek J."/>
            <person name="Nedelnik J."/>
            <person name="Repkova J."/>
        </authorList>
    </citation>
    <scope>NUCLEOTIDE SEQUENCE [LARGE SCALE GENOMIC DNA]</scope>
    <source>
        <strain evidence="3">cv. 10/8</strain>
        <tissue evidence="2">Leaf</tissue>
    </source>
</reference>
<feature type="compositionally biased region" description="Basic and acidic residues" evidence="1">
    <location>
        <begin position="24"/>
        <end position="42"/>
    </location>
</feature>
<feature type="region of interest" description="Disordered" evidence="1">
    <location>
        <begin position="21"/>
        <end position="61"/>
    </location>
</feature>
<comment type="caution">
    <text evidence="2">The sequence shown here is derived from an EMBL/GenBank/DDBJ whole genome shotgun (WGS) entry which is preliminary data.</text>
</comment>
<evidence type="ECO:0000313" key="2">
    <source>
        <dbReference type="EMBL" id="MCI53588.1"/>
    </source>
</evidence>
<keyword evidence="3" id="KW-1185">Reference proteome</keyword>
<sequence length="61" mass="7203">ERAFIKKFIPDLWEMMEAAEAEEKESHEYDMENVEDHTDPKEFGNNTDSKSLQKLDILTPM</sequence>
<evidence type="ECO:0000256" key="1">
    <source>
        <dbReference type="SAM" id="MobiDB-lite"/>
    </source>
</evidence>
<dbReference type="EMBL" id="LXQA010465618">
    <property type="protein sequence ID" value="MCI53588.1"/>
    <property type="molecule type" value="Genomic_DNA"/>
</dbReference>
<accession>A0A392SXM1</accession>
<protein>
    <submittedName>
        <fullName evidence="2">Uncharacterized protein</fullName>
    </submittedName>
</protein>
<dbReference type="Proteomes" id="UP000265520">
    <property type="component" value="Unassembled WGS sequence"/>
</dbReference>
<dbReference type="AlphaFoldDB" id="A0A392SXM1"/>
<name>A0A392SXM1_9FABA</name>
<evidence type="ECO:0000313" key="3">
    <source>
        <dbReference type="Proteomes" id="UP000265520"/>
    </source>
</evidence>
<feature type="non-terminal residue" evidence="2">
    <location>
        <position position="1"/>
    </location>
</feature>
<organism evidence="2 3">
    <name type="scientific">Trifolium medium</name>
    <dbReference type="NCBI Taxonomy" id="97028"/>
    <lineage>
        <taxon>Eukaryota</taxon>
        <taxon>Viridiplantae</taxon>
        <taxon>Streptophyta</taxon>
        <taxon>Embryophyta</taxon>
        <taxon>Tracheophyta</taxon>
        <taxon>Spermatophyta</taxon>
        <taxon>Magnoliopsida</taxon>
        <taxon>eudicotyledons</taxon>
        <taxon>Gunneridae</taxon>
        <taxon>Pentapetalae</taxon>
        <taxon>rosids</taxon>
        <taxon>fabids</taxon>
        <taxon>Fabales</taxon>
        <taxon>Fabaceae</taxon>
        <taxon>Papilionoideae</taxon>
        <taxon>50 kb inversion clade</taxon>
        <taxon>NPAAA clade</taxon>
        <taxon>Hologalegina</taxon>
        <taxon>IRL clade</taxon>
        <taxon>Trifolieae</taxon>
        <taxon>Trifolium</taxon>
    </lineage>
</organism>
<proteinExistence type="predicted"/>